<keyword evidence="1" id="KW-1133">Transmembrane helix</keyword>
<accession>A0A437QJ34</accession>
<feature type="transmembrane region" description="Helical" evidence="1">
    <location>
        <begin position="62"/>
        <end position="83"/>
    </location>
</feature>
<dbReference type="PANTHER" id="PTHR34473">
    <property type="entry name" value="UPF0699 TRANSMEMBRANE PROTEIN YDBS"/>
    <property type="match status" value="1"/>
</dbReference>
<evidence type="ECO:0000313" key="4">
    <source>
        <dbReference type="Proteomes" id="UP000283077"/>
    </source>
</evidence>
<keyword evidence="1" id="KW-0472">Membrane</keyword>
<keyword evidence="4" id="KW-1185">Reference proteome</keyword>
<organism evidence="3 4">
    <name type="scientific">Rheinheimera riviphila</name>
    <dbReference type="NCBI Taxonomy" id="1834037"/>
    <lineage>
        <taxon>Bacteria</taxon>
        <taxon>Pseudomonadati</taxon>
        <taxon>Pseudomonadota</taxon>
        <taxon>Gammaproteobacteria</taxon>
        <taxon>Chromatiales</taxon>
        <taxon>Chromatiaceae</taxon>
        <taxon>Rheinheimera</taxon>
    </lineage>
</organism>
<dbReference type="Proteomes" id="UP000283077">
    <property type="component" value="Unassembled WGS sequence"/>
</dbReference>
<proteinExistence type="predicted"/>
<keyword evidence="1" id="KW-0812">Transmembrane</keyword>
<name>A0A437QJ34_9GAMM</name>
<evidence type="ECO:0000256" key="1">
    <source>
        <dbReference type="SAM" id="Phobius"/>
    </source>
</evidence>
<reference evidence="3 4" key="1">
    <citation type="submission" date="2019-01" db="EMBL/GenBank/DDBJ databases">
        <authorList>
            <person name="Chen W.-M."/>
        </authorList>
    </citation>
    <scope>NUCLEOTIDE SEQUENCE [LARGE SCALE GENOMIC DNA]</scope>
    <source>
        <strain evidence="3 4">KYPC3</strain>
    </source>
</reference>
<sequence>MTNQLLDAGFLDDQALSGPLPDDWLLLPAQALAKRRWVWLLRFVIVVCGLAMVHWWRGSHWICWLLWAVTALVFIVSWCWLPLQIRHQRFLLRTQDFLLQSGVLWRKAVLIPLQRVQHVSISQGPLQKRFGLATLKVYTAGGLDAEASLADIEHQLAQALSEQLSRLIPRGETDAEH</sequence>
<evidence type="ECO:0000313" key="3">
    <source>
        <dbReference type="EMBL" id="RVU34400.1"/>
    </source>
</evidence>
<comment type="caution">
    <text evidence="3">The sequence shown here is derived from an EMBL/GenBank/DDBJ whole genome shotgun (WGS) entry which is preliminary data.</text>
</comment>
<dbReference type="Pfam" id="PF03703">
    <property type="entry name" value="bPH_2"/>
    <property type="match status" value="1"/>
</dbReference>
<gene>
    <name evidence="3" type="ORF">EOE67_15230</name>
</gene>
<feature type="domain" description="YdbS-like PH" evidence="2">
    <location>
        <begin position="86"/>
        <end position="160"/>
    </location>
</feature>
<dbReference type="EMBL" id="SACS01000018">
    <property type="protein sequence ID" value="RVU34400.1"/>
    <property type="molecule type" value="Genomic_DNA"/>
</dbReference>
<dbReference type="PANTHER" id="PTHR34473:SF2">
    <property type="entry name" value="UPF0699 TRANSMEMBRANE PROTEIN YDBT"/>
    <property type="match status" value="1"/>
</dbReference>
<feature type="transmembrane region" description="Helical" evidence="1">
    <location>
        <begin position="37"/>
        <end position="56"/>
    </location>
</feature>
<dbReference type="OrthoDB" id="1750577at2"/>
<evidence type="ECO:0000259" key="2">
    <source>
        <dbReference type="Pfam" id="PF03703"/>
    </source>
</evidence>
<protein>
    <recommendedName>
        <fullName evidence="2">YdbS-like PH domain-containing protein</fullName>
    </recommendedName>
</protein>
<dbReference type="InterPro" id="IPR005182">
    <property type="entry name" value="YdbS-like_PH"/>
</dbReference>
<dbReference type="AlphaFoldDB" id="A0A437QJ34"/>
<dbReference type="RefSeq" id="WP_127700197.1">
    <property type="nucleotide sequence ID" value="NZ_SACS01000018.1"/>
</dbReference>